<reference evidence="3 4" key="1">
    <citation type="submission" date="2018-11" db="EMBL/GenBank/DDBJ databases">
        <title>Sequencing the genomes of 1000 actinobacteria strains.</title>
        <authorList>
            <person name="Klenk H.-P."/>
        </authorList>
    </citation>
    <scope>NUCLEOTIDE SEQUENCE [LARGE SCALE GENOMIC DNA]</scope>
    <source>
        <strain evidence="3 4">DSM 44254</strain>
    </source>
</reference>
<evidence type="ECO:0000256" key="1">
    <source>
        <dbReference type="SAM" id="Coils"/>
    </source>
</evidence>
<keyword evidence="4" id="KW-1185">Reference proteome</keyword>
<dbReference type="InterPro" id="IPR040871">
    <property type="entry name" value="HopA1"/>
</dbReference>
<dbReference type="Proteomes" id="UP000272400">
    <property type="component" value="Unassembled WGS sequence"/>
</dbReference>
<sequence>MLPQSRKKSRKKTDDTEQDRPVLSRPRNLNTRPDGPAPLPLRLPAPANEGAPPGDPALDVPRFPLLPALPPFAQLPRLPPGTGTGAPPKPPAIGGTRRPPKPLPPTPTRIVPPANPPTVEAPLPLPSALPQIPLPTREEQAAERVVRTAREMIGATNAHTLEEIYDHYYENGFRTRRDEASTIYRRLTADRSLYTAKPISPARFGEFLSIAEQTGIVTSQLVIKAETDLEKWREELAEHERSVFFLKLQKEVDLELTPEQDALLNSPPPAKPRLWATTLTEALSVGDYIRVANKRSSPGLSGALRRIIVNVRSQQIALEVATALSRLFGSSEVSPWLTLYKVFLASADLNEPIKFDKIVVYYAPHDSGDGEDHVGAALVSTISAAIPPGTGLDTFGPFYSPVAPGIAWAEDPSTTPGPLQTLSFSQGRVTAIAAVIRANPHIPTFDHFLTHITTQLQKMNIDPYAPHRHLGPSTGPSPRPSHS</sequence>
<feature type="compositionally biased region" description="Low complexity" evidence="2">
    <location>
        <begin position="61"/>
        <end position="76"/>
    </location>
</feature>
<keyword evidence="1" id="KW-0175">Coiled coil</keyword>
<feature type="compositionally biased region" description="Basic and acidic residues" evidence="2">
    <location>
        <begin position="12"/>
        <end position="22"/>
    </location>
</feature>
<protein>
    <submittedName>
        <fullName evidence="3">Uncharacterized protein</fullName>
    </submittedName>
</protein>
<proteinExistence type="predicted"/>
<evidence type="ECO:0000313" key="3">
    <source>
        <dbReference type="EMBL" id="ROO87123.1"/>
    </source>
</evidence>
<evidence type="ECO:0000256" key="2">
    <source>
        <dbReference type="SAM" id="MobiDB-lite"/>
    </source>
</evidence>
<dbReference type="OrthoDB" id="9804020at2"/>
<feature type="compositionally biased region" description="Basic residues" evidence="2">
    <location>
        <begin position="1"/>
        <end position="11"/>
    </location>
</feature>
<evidence type="ECO:0000313" key="4">
    <source>
        <dbReference type="Proteomes" id="UP000272400"/>
    </source>
</evidence>
<organism evidence="3 4">
    <name type="scientific">Actinocorallia herbida</name>
    <dbReference type="NCBI Taxonomy" id="58109"/>
    <lineage>
        <taxon>Bacteria</taxon>
        <taxon>Bacillati</taxon>
        <taxon>Actinomycetota</taxon>
        <taxon>Actinomycetes</taxon>
        <taxon>Streptosporangiales</taxon>
        <taxon>Thermomonosporaceae</taxon>
        <taxon>Actinocorallia</taxon>
    </lineage>
</organism>
<name>A0A3N1D0R2_9ACTN</name>
<dbReference type="EMBL" id="RJKE01000001">
    <property type="protein sequence ID" value="ROO87123.1"/>
    <property type="molecule type" value="Genomic_DNA"/>
</dbReference>
<feature type="region of interest" description="Disordered" evidence="2">
    <location>
        <begin position="1"/>
        <end position="108"/>
    </location>
</feature>
<feature type="coiled-coil region" evidence="1">
    <location>
        <begin position="222"/>
        <end position="249"/>
    </location>
</feature>
<comment type="caution">
    <text evidence="3">The sequence shown here is derived from an EMBL/GenBank/DDBJ whole genome shotgun (WGS) entry which is preliminary data.</text>
</comment>
<dbReference type="Pfam" id="PF17914">
    <property type="entry name" value="HopA1"/>
    <property type="match status" value="1"/>
</dbReference>
<dbReference type="RefSeq" id="WP_123666446.1">
    <property type="nucleotide sequence ID" value="NZ_RJKE01000001.1"/>
</dbReference>
<accession>A0A3N1D0R2</accession>
<gene>
    <name evidence="3" type="ORF">EDD29_4714</name>
</gene>
<feature type="region of interest" description="Disordered" evidence="2">
    <location>
        <begin position="463"/>
        <end position="483"/>
    </location>
</feature>
<dbReference type="AlphaFoldDB" id="A0A3N1D0R2"/>